<gene>
    <name evidence="1" type="ORF">K1T71_011197</name>
</gene>
<evidence type="ECO:0000313" key="1">
    <source>
        <dbReference type="EMBL" id="KAJ0173021.1"/>
    </source>
</evidence>
<accession>A0ACC1CNC1</accession>
<comment type="caution">
    <text evidence="1">The sequence shown here is derived from an EMBL/GenBank/DDBJ whole genome shotgun (WGS) entry which is preliminary data.</text>
</comment>
<organism evidence="1 2">
    <name type="scientific">Dendrolimus kikuchii</name>
    <dbReference type="NCBI Taxonomy" id="765133"/>
    <lineage>
        <taxon>Eukaryota</taxon>
        <taxon>Metazoa</taxon>
        <taxon>Ecdysozoa</taxon>
        <taxon>Arthropoda</taxon>
        <taxon>Hexapoda</taxon>
        <taxon>Insecta</taxon>
        <taxon>Pterygota</taxon>
        <taxon>Neoptera</taxon>
        <taxon>Endopterygota</taxon>
        <taxon>Lepidoptera</taxon>
        <taxon>Glossata</taxon>
        <taxon>Ditrysia</taxon>
        <taxon>Bombycoidea</taxon>
        <taxon>Lasiocampidae</taxon>
        <taxon>Dendrolimus</taxon>
    </lineage>
</organism>
<evidence type="ECO:0000313" key="2">
    <source>
        <dbReference type="Proteomes" id="UP000824533"/>
    </source>
</evidence>
<proteinExistence type="predicted"/>
<name>A0ACC1CNC1_9NEOP</name>
<sequence length="661" mass="74276">MKSKWIIFITLISGCITYEMVDGEHHQNRMRVNHDVQNPSIKNSNLFSYIQTPIFDLMSKSAAINYIPNFSSDLFDFLRDSYPLPWGLKSPLLEYDYVIIGAGSAGSVLAARLTENPNITVLVLEVGRPENIFTDVPLLAPYFQRTDYSWQYYMEPQAGVCMGMLNQRCFWPRGRAVGGSSVINYMIYTRGRPAEWDRIAADGNNGWSYSDVLPYFKKSERAFLDGLEQAPYRNTKGDMNVQFVAYRSKLIGAFLKAGRMLGNPTIDYNWPNELGFGYVQTTTNHGRRMSAAKSFLHPNKNRYNLHILPTATATKILIDQRTKTAYGVEYVRNHLKYIVKARMEVILSAGPIASPHLLMLSGIGPKEQLSRHGIPIVKDLPVGRVLYDHIAFPGLIFTLNTTGLSLSETRDANLKNFIQWLQFGDTVLATPGAIEGIGYIQTSYSNNNEEIPDIELISAAGSIVSDGGPEASKSIRRGMRISEKVFDRAFGSIDNTETWSSLLMLTHPKSVGCLELKDNNPFSHPRLFGNYLTHPLDSATLVESIRYVQALAATEPFQRLGAKVHKAYYDSCRNIPFDSDQYWECAIRTLTMSLHHQTSTCRMGPREDPLAVVDPQLRVYGVNRLRVVDSSVIPRTTSAHTHAPAVMIGEKAADMIKYDQH</sequence>
<dbReference type="Proteomes" id="UP000824533">
    <property type="component" value="Linkage Group LG20"/>
</dbReference>
<dbReference type="EMBL" id="CM034406">
    <property type="protein sequence ID" value="KAJ0173021.1"/>
    <property type="molecule type" value="Genomic_DNA"/>
</dbReference>
<reference evidence="1 2" key="1">
    <citation type="journal article" date="2021" name="Front. Genet.">
        <title>Chromosome-Level Genome Assembly Reveals Significant Gene Expansion in the Toll and IMD Signaling Pathways of Dendrolimus kikuchii.</title>
        <authorList>
            <person name="Zhou J."/>
            <person name="Wu P."/>
            <person name="Xiong Z."/>
            <person name="Liu N."/>
            <person name="Zhao N."/>
            <person name="Ji M."/>
            <person name="Qiu Y."/>
            <person name="Yang B."/>
        </authorList>
    </citation>
    <scope>NUCLEOTIDE SEQUENCE [LARGE SCALE GENOMIC DNA]</scope>
    <source>
        <strain evidence="1">Ann1</strain>
    </source>
</reference>
<protein>
    <submittedName>
        <fullName evidence="1">Uncharacterized protein</fullName>
    </submittedName>
</protein>
<keyword evidence="2" id="KW-1185">Reference proteome</keyword>